<feature type="region of interest" description="Disordered" evidence="2">
    <location>
        <begin position="202"/>
        <end position="229"/>
    </location>
</feature>
<sequence length="448" mass="50268">MSVSIVNQNIIKLENPTLGQHEIVRLTNNDVVMPRCFTRLALFFKNTSDEATFMPMETLKASLVKLLGLYPILTGTLTNLADGNMEIELNNQGVLLVEAKTTRDVSWFLKTDFQNLSDEYFPCGVFLSSKQPYIFASQITRLPCNSVILSAALHHSVGDGNSFFSLLNNWSRLSRGLPCEPISHNRELLKATGEPRQEHPEYRYVEPTPSTPIDSEVEETEPLAPPTLPPMETKVFHIQKEKLLELKQAAQGDVPEILISTNDALIALIWRAVTRARGLSGDVELKCGFACDGRNRLSPPLPSGYFGNVNFYPCSELTANQLISNSLQAVGRNIRENVDKMTSERIQDALNWVNSKPNKSLIQPGFSIFLDKDFAFTSWHKFPVYEVNFGYGTPIRARLPVSKFDGLAISLPRHDGDGLEVYVGLVAENMRAFQMDEELLRYSHKTTQ</sequence>
<reference evidence="3 4" key="1">
    <citation type="submission" date="2023-04" db="EMBL/GenBank/DDBJ databases">
        <title>Genome of Basidiobolus ranarum AG-B5.</title>
        <authorList>
            <person name="Stajich J.E."/>
            <person name="Carter-House D."/>
            <person name="Gryganskyi A."/>
        </authorList>
    </citation>
    <scope>NUCLEOTIDE SEQUENCE [LARGE SCALE GENOMIC DNA]</scope>
    <source>
        <strain evidence="3 4">AG-B5</strain>
    </source>
</reference>
<dbReference type="SUPFAM" id="SSF52777">
    <property type="entry name" value="CoA-dependent acyltransferases"/>
    <property type="match status" value="1"/>
</dbReference>
<evidence type="ECO:0008006" key="5">
    <source>
        <dbReference type="Google" id="ProtNLM"/>
    </source>
</evidence>
<evidence type="ECO:0000256" key="1">
    <source>
        <dbReference type="ARBA" id="ARBA00022679"/>
    </source>
</evidence>
<keyword evidence="1" id="KW-0808">Transferase</keyword>
<dbReference type="EMBL" id="JASJQH010000269">
    <property type="protein sequence ID" value="KAK9765428.1"/>
    <property type="molecule type" value="Genomic_DNA"/>
</dbReference>
<dbReference type="PANTHER" id="PTHR31642:SF310">
    <property type="entry name" value="FATTY ALCOHOL:CAFFEOYL-COA ACYLTRANSFERASE"/>
    <property type="match status" value="1"/>
</dbReference>
<organism evidence="3 4">
    <name type="scientific">Basidiobolus ranarum</name>
    <dbReference type="NCBI Taxonomy" id="34480"/>
    <lineage>
        <taxon>Eukaryota</taxon>
        <taxon>Fungi</taxon>
        <taxon>Fungi incertae sedis</taxon>
        <taxon>Zoopagomycota</taxon>
        <taxon>Entomophthoromycotina</taxon>
        <taxon>Basidiobolomycetes</taxon>
        <taxon>Basidiobolales</taxon>
        <taxon>Basidiobolaceae</taxon>
        <taxon>Basidiobolus</taxon>
    </lineage>
</organism>
<dbReference type="Gene3D" id="3.30.559.10">
    <property type="entry name" value="Chloramphenicol acetyltransferase-like domain"/>
    <property type="match status" value="2"/>
</dbReference>
<evidence type="ECO:0000313" key="3">
    <source>
        <dbReference type="EMBL" id="KAK9765428.1"/>
    </source>
</evidence>
<accession>A0ABR2WV72</accession>
<protein>
    <recommendedName>
        <fullName evidence="5">Transferase</fullName>
    </recommendedName>
</protein>
<evidence type="ECO:0000313" key="4">
    <source>
        <dbReference type="Proteomes" id="UP001479436"/>
    </source>
</evidence>
<comment type="caution">
    <text evidence="3">The sequence shown here is derived from an EMBL/GenBank/DDBJ whole genome shotgun (WGS) entry which is preliminary data.</text>
</comment>
<gene>
    <name evidence="3" type="ORF">K7432_006245</name>
</gene>
<keyword evidence="4" id="KW-1185">Reference proteome</keyword>
<proteinExistence type="predicted"/>
<dbReference type="InterPro" id="IPR050317">
    <property type="entry name" value="Plant_Fungal_Acyltransferase"/>
</dbReference>
<evidence type="ECO:0000256" key="2">
    <source>
        <dbReference type="SAM" id="MobiDB-lite"/>
    </source>
</evidence>
<dbReference type="Proteomes" id="UP001479436">
    <property type="component" value="Unassembled WGS sequence"/>
</dbReference>
<dbReference type="InterPro" id="IPR023213">
    <property type="entry name" value="CAT-like_dom_sf"/>
</dbReference>
<dbReference type="Pfam" id="PF02458">
    <property type="entry name" value="Transferase"/>
    <property type="match status" value="1"/>
</dbReference>
<name>A0ABR2WV72_9FUNG</name>
<dbReference type="PANTHER" id="PTHR31642">
    <property type="entry name" value="TRICHOTHECENE 3-O-ACETYLTRANSFERASE"/>
    <property type="match status" value="1"/>
</dbReference>